<proteinExistence type="predicted"/>
<comment type="caution">
    <text evidence="3">The sequence shown here is derived from an EMBL/GenBank/DDBJ whole genome shotgun (WGS) entry which is preliminary data.</text>
</comment>
<reference evidence="3" key="1">
    <citation type="submission" date="2021-05" db="EMBL/GenBank/DDBJ databases">
        <authorList>
            <person name="Pietrasiak N."/>
            <person name="Ward R."/>
            <person name="Stajich J.E."/>
            <person name="Kurbessoian T."/>
        </authorList>
    </citation>
    <scope>NUCLEOTIDE SEQUENCE</scope>
    <source>
        <strain evidence="3">GSE-NOS-MK-12-04C</strain>
    </source>
</reference>
<feature type="coiled-coil region" evidence="1">
    <location>
        <begin position="202"/>
        <end position="229"/>
    </location>
</feature>
<dbReference type="AlphaFoldDB" id="A0A951QNP2"/>
<evidence type="ECO:0000313" key="3">
    <source>
        <dbReference type="EMBL" id="MBW4669171.1"/>
    </source>
</evidence>
<name>A0A951QNP2_9CYAN</name>
<dbReference type="InterPro" id="IPR049240">
    <property type="entry name" value="DUF6875"/>
</dbReference>
<dbReference type="Proteomes" id="UP000729701">
    <property type="component" value="Unassembled WGS sequence"/>
</dbReference>
<dbReference type="EMBL" id="JAHHGZ010000018">
    <property type="protein sequence ID" value="MBW4669171.1"/>
    <property type="molecule type" value="Genomic_DNA"/>
</dbReference>
<dbReference type="Pfam" id="PF21780">
    <property type="entry name" value="DUF6875"/>
    <property type="match status" value="1"/>
</dbReference>
<evidence type="ECO:0000259" key="2">
    <source>
        <dbReference type="Pfam" id="PF21780"/>
    </source>
</evidence>
<organism evidence="3 4">
    <name type="scientific">Cyanomargarita calcarea GSE-NOS-MK-12-04C</name>
    <dbReference type="NCBI Taxonomy" id="2839659"/>
    <lineage>
        <taxon>Bacteria</taxon>
        <taxon>Bacillati</taxon>
        <taxon>Cyanobacteriota</taxon>
        <taxon>Cyanophyceae</taxon>
        <taxon>Nostocales</taxon>
        <taxon>Cyanomargaritaceae</taxon>
        <taxon>Cyanomargarita</taxon>
    </lineage>
</organism>
<evidence type="ECO:0000256" key="1">
    <source>
        <dbReference type="SAM" id="Coils"/>
    </source>
</evidence>
<protein>
    <recommendedName>
        <fullName evidence="2">DUF6875 domain-containing protein</fullName>
    </recommendedName>
</protein>
<accession>A0A951QNP2</accession>
<evidence type="ECO:0000313" key="4">
    <source>
        <dbReference type="Proteomes" id="UP000729701"/>
    </source>
</evidence>
<gene>
    <name evidence="3" type="ORF">KME60_17530</name>
</gene>
<reference evidence="3" key="2">
    <citation type="journal article" date="2022" name="Microbiol. Resour. Announc.">
        <title>Metagenome Sequencing to Explore Phylogenomics of Terrestrial Cyanobacteria.</title>
        <authorList>
            <person name="Ward R.D."/>
            <person name="Stajich J.E."/>
            <person name="Johansen J.R."/>
            <person name="Huntemann M."/>
            <person name="Clum A."/>
            <person name="Foster B."/>
            <person name="Foster B."/>
            <person name="Roux S."/>
            <person name="Palaniappan K."/>
            <person name="Varghese N."/>
            <person name="Mukherjee S."/>
            <person name="Reddy T.B.K."/>
            <person name="Daum C."/>
            <person name="Copeland A."/>
            <person name="Chen I.A."/>
            <person name="Ivanova N.N."/>
            <person name="Kyrpides N.C."/>
            <person name="Shapiro N."/>
            <person name="Eloe-Fadrosh E.A."/>
            <person name="Pietrasiak N."/>
        </authorList>
    </citation>
    <scope>NUCLEOTIDE SEQUENCE</scope>
    <source>
        <strain evidence="3">GSE-NOS-MK-12-04C</strain>
    </source>
</reference>
<feature type="domain" description="DUF6875" evidence="2">
    <location>
        <begin position="21"/>
        <end position="191"/>
    </location>
</feature>
<sequence>MQLYTPIEIDQLQQDLQYLVEAMQWTKNFVAKPHSDLGRPGPVCPFVPHSIRANSMQLAVIRAKNVEPEQFAESVARYRDIFLETGPLEGVDAIRKTLLLIVPDIDIVDAHIVIDGTQKRLKSFFVESGLMLGEFHKHNQVPGAHNSNFRPFQSSIPMFAIRYMFESDVVFLMDEDPHLRIKYLQAYLHHMEFVYSQQFKQRIKDQSRIRKAEEELELARQQIAKEQMLHSVHA</sequence>
<keyword evidence="1" id="KW-0175">Coiled coil</keyword>